<dbReference type="Proteomes" id="UP000095358">
    <property type="component" value="Unassembled WGS sequence"/>
</dbReference>
<dbReference type="SUPFAM" id="SSF49313">
    <property type="entry name" value="Cadherin-like"/>
    <property type="match status" value="2"/>
</dbReference>
<dbReference type="GO" id="GO:0016020">
    <property type="term" value="C:membrane"/>
    <property type="evidence" value="ECO:0007669"/>
    <property type="project" value="InterPro"/>
</dbReference>
<keyword evidence="3" id="KW-0732">Signal</keyword>
<dbReference type="EMBL" id="LPNN01000004">
    <property type="protein sequence ID" value="OEJ89047.1"/>
    <property type="molecule type" value="Genomic_DNA"/>
</dbReference>
<feature type="signal peptide" evidence="3">
    <location>
        <begin position="1"/>
        <end position="20"/>
    </location>
</feature>
<feature type="compositionally biased region" description="Low complexity" evidence="1">
    <location>
        <begin position="348"/>
        <end position="415"/>
    </location>
</feature>
<comment type="caution">
    <text evidence="4">The sequence shown here is derived from an EMBL/GenBank/DDBJ whole genome shotgun (WGS) entry which is preliminary data.</text>
</comment>
<dbReference type="InterPro" id="IPR015919">
    <property type="entry name" value="Cadherin-like_sf"/>
</dbReference>
<feature type="region of interest" description="Disordered" evidence="1">
    <location>
        <begin position="591"/>
        <end position="641"/>
    </location>
</feature>
<evidence type="ECO:0000313" key="5">
    <source>
        <dbReference type="Proteomes" id="UP000095358"/>
    </source>
</evidence>
<evidence type="ECO:0000313" key="4">
    <source>
        <dbReference type="EMBL" id="OEJ89047.1"/>
    </source>
</evidence>
<evidence type="ECO:0000256" key="1">
    <source>
        <dbReference type="SAM" id="MobiDB-lite"/>
    </source>
</evidence>
<keyword evidence="2" id="KW-1133">Transmembrane helix</keyword>
<keyword evidence="5" id="KW-1185">Reference proteome</keyword>
<feature type="region of interest" description="Disordered" evidence="1">
    <location>
        <begin position="348"/>
        <end position="418"/>
    </location>
</feature>
<organism evidence="4 5">
    <name type="scientific">Hanseniaspora uvarum</name>
    <name type="common">Yeast</name>
    <name type="synonym">Kloeckera apiculata</name>
    <dbReference type="NCBI Taxonomy" id="29833"/>
    <lineage>
        <taxon>Eukaryota</taxon>
        <taxon>Fungi</taxon>
        <taxon>Dikarya</taxon>
        <taxon>Ascomycota</taxon>
        <taxon>Saccharomycotina</taxon>
        <taxon>Saccharomycetes</taxon>
        <taxon>Saccharomycodales</taxon>
        <taxon>Saccharomycodaceae</taxon>
        <taxon>Hanseniaspora</taxon>
    </lineage>
</organism>
<keyword evidence="2" id="KW-0472">Membrane</keyword>
<name>A0A1E5RQ61_HANUV</name>
<dbReference type="VEuPathDB" id="FungiDB:AWRI3580_g1661"/>
<feature type="transmembrane region" description="Helical" evidence="2">
    <location>
        <begin position="425"/>
        <end position="450"/>
    </location>
</feature>
<accession>A0A1E5RQ61</accession>
<dbReference type="AlphaFoldDB" id="A0A1E5RQ61"/>
<evidence type="ECO:0000256" key="3">
    <source>
        <dbReference type="SAM" id="SignalP"/>
    </source>
</evidence>
<proteinExistence type="predicted"/>
<dbReference type="Gene3D" id="2.60.40.10">
    <property type="entry name" value="Immunoglobulins"/>
    <property type="match status" value="2"/>
</dbReference>
<dbReference type="STRING" id="29833.A0A1E5RQ61"/>
<dbReference type="InterPro" id="IPR013783">
    <property type="entry name" value="Ig-like_fold"/>
</dbReference>
<dbReference type="GO" id="GO:0005509">
    <property type="term" value="F:calcium ion binding"/>
    <property type="evidence" value="ECO:0007669"/>
    <property type="project" value="InterPro"/>
</dbReference>
<keyword evidence="2" id="KW-0812">Transmembrane</keyword>
<evidence type="ECO:0000256" key="2">
    <source>
        <dbReference type="SAM" id="Phobius"/>
    </source>
</evidence>
<dbReference type="OrthoDB" id="41532at2759"/>
<feature type="chain" id="PRO_5009184844" evidence="3">
    <location>
        <begin position="21"/>
        <end position="736"/>
    </location>
</feature>
<gene>
    <name evidence="4" type="ORF">AWRI3580_g1661</name>
</gene>
<sequence length="736" mass="78926">MIDTFQLIACLGLISTITNAQPIISFSLDIQSPPVAFLDEAYSFNIAQDTMLSSNDGKNNIEYTAFNLPSWLSFNDLTFTGTPSSSDFSGSTSSKEITLQGYDPNDSSYLNTTFTLSMMETQTVEVSNSFDLESFLMKNGDTTGSSGYIITPEKEFTLTFGTDVFSKNSSDSSSLSYGAILSSGNSPLPIWLNFDESDLSFEGTAPAVNSEIAAAQEYPITLYATTEEGVSMASIKFSLVVGAHSLSIDNSAVTINTTSSNRAFTYNIDLTQVKLDGSEIQSSNLSSISLSSNPDWVTLADVGSMNYVLSGSVPTSFSSSKETFTINVFDIYGDEVNYNVNINYKTSTTSSSSSASSTSSHNSTKTSSHSLSTSTLAPNTTATNTTKATAAHSTTSLASSTSKSSNTTAAATTNAPKHHKKNKHITAIVCGVVIPVVVLIILAILLIIFLGRRKQNKNDNSKDIGDAPAGGAVAGDKYKNNDLEAGLPLALAYASSSSSVSPSQNSDNYEKNINKSVNDINAEALNGIPTAAAAAELDKGLQNFLQDSSQTENDLVDSSNTTNSASLYSPIRHSQTSFENQNLYYQSMKNKGKDSWRNVTDNTQQPQNLNDKQPRLSPALEQGGGFERSVTSPSRSDNRESYHTLNSISTDEFMNLGIDPNTSIPVDQDSHRKASLLNNRDSVFIENPENTITVNSFNQRPEISKKTSVLVPFDNVDSSVTKTDITDGQSVETASL</sequence>
<reference evidence="5" key="1">
    <citation type="journal article" date="2016" name="Genome Announc.">
        <title>Genome sequences of three species of Hanseniaspora isolated from spontaneous wine fermentations.</title>
        <authorList>
            <person name="Sternes P.R."/>
            <person name="Lee D."/>
            <person name="Kutyna D.R."/>
            <person name="Borneman A.R."/>
        </authorList>
    </citation>
    <scope>NUCLEOTIDE SEQUENCE [LARGE SCALE GENOMIC DNA]</scope>
    <source>
        <strain evidence="5">AWRI3580</strain>
    </source>
</reference>
<protein>
    <submittedName>
        <fullName evidence="4">Axial budding pattern protein 2</fullName>
    </submittedName>
</protein>
<feature type="compositionally biased region" description="Polar residues" evidence="1">
    <location>
        <begin position="597"/>
        <end position="611"/>
    </location>
</feature>